<comment type="caution">
    <text evidence="1">The sequence shown here is derived from an EMBL/GenBank/DDBJ whole genome shotgun (WGS) entry which is preliminary data.</text>
</comment>
<dbReference type="RefSeq" id="XP_027612165.1">
    <property type="nucleotide sequence ID" value="XM_027756364.1"/>
</dbReference>
<evidence type="ECO:0000313" key="1">
    <source>
        <dbReference type="EMBL" id="GBE81252.1"/>
    </source>
</evidence>
<proteinExistence type="predicted"/>
<dbReference type="AlphaFoldDB" id="A0A401GGF9"/>
<gene>
    <name evidence="1" type="ORF">SCP_0309790</name>
    <name evidence="2" type="ORF">SCP_0309860</name>
</gene>
<evidence type="ECO:0000313" key="2">
    <source>
        <dbReference type="EMBL" id="GBE81259.1"/>
    </source>
</evidence>
<dbReference type="Proteomes" id="UP000287166">
    <property type="component" value="Unassembled WGS sequence"/>
</dbReference>
<keyword evidence="3" id="KW-1185">Reference proteome</keyword>
<dbReference type="InParanoid" id="A0A401GGF9"/>
<name>A0A401GGF9_9APHY</name>
<reference evidence="1 3" key="1">
    <citation type="journal article" date="2018" name="Sci. Rep.">
        <title>Genome sequence of the cauliflower mushroom Sparassis crispa (Hanabiratake) and its association with beneficial usage.</title>
        <authorList>
            <person name="Kiyama R."/>
            <person name="Furutani Y."/>
            <person name="Kawaguchi K."/>
            <person name="Nakanishi T."/>
        </authorList>
    </citation>
    <scope>NUCLEOTIDE SEQUENCE [LARGE SCALE GENOMIC DNA]</scope>
</reference>
<dbReference type="EMBL" id="BFAD01000003">
    <property type="protein sequence ID" value="GBE81252.1"/>
    <property type="molecule type" value="Genomic_DNA"/>
</dbReference>
<dbReference type="GeneID" id="38778169"/>
<evidence type="ECO:0000313" key="3">
    <source>
        <dbReference type="Proteomes" id="UP000287166"/>
    </source>
</evidence>
<protein>
    <submittedName>
        <fullName evidence="1">Uncharacterized protein</fullName>
    </submittedName>
</protein>
<organism evidence="1 3">
    <name type="scientific">Sparassis crispa</name>
    <dbReference type="NCBI Taxonomy" id="139825"/>
    <lineage>
        <taxon>Eukaryota</taxon>
        <taxon>Fungi</taxon>
        <taxon>Dikarya</taxon>
        <taxon>Basidiomycota</taxon>
        <taxon>Agaricomycotina</taxon>
        <taxon>Agaricomycetes</taxon>
        <taxon>Polyporales</taxon>
        <taxon>Sparassidaceae</taxon>
        <taxon>Sparassis</taxon>
    </lineage>
</organism>
<dbReference type="EMBL" id="BFAD01000003">
    <property type="protein sequence ID" value="GBE81259.1"/>
    <property type="molecule type" value="Genomic_DNA"/>
</dbReference>
<accession>A0A401GGF9</accession>
<sequence length="88" mass="9185">MGTSRGTERVCVLVTRALSRSTPECARAVSLDGDVAVSSPLSALQRTKRGACVVEALLRLACAVAGPGLLIGRILRPPHSQWAGFLDA</sequence>